<evidence type="ECO:0000259" key="6">
    <source>
        <dbReference type="Pfam" id="PF13360"/>
    </source>
</evidence>
<dbReference type="Gene3D" id="3.90.640.10">
    <property type="entry name" value="Actin, Chain A, domain 4"/>
    <property type="match status" value="1"/>
</dbReference>
<evidence type="ECO:0000313" key="7">
    <source>
        <dbReference type="EMBL" id="MBU2667164.1"/>
    </source>
</evidence>
<reference evidence="7 8" key="1">
    <citation type="submission" date="2021-06" db="EMBL/GenBank/DDBJ databases">
        <title>Actinoplanes lichenicola sp. nov., and Actinoplanes ovalisporus sp. nov., isolated from lichen in Thailand.</title>
        <authorList>
            <person name="Saeng-In P."/>
            <person name="Kanchanasin P."/>
            <person name="Yuki M."/>
            <person name="Kudo T."/>
            <person name="Ohkuma M."/>
            <person name="Phongsopitanun W."/>
            <person name="Tanasupawat S."/>
        </authorList>
    </citation>
    <scope>NUCLEOTIDE SEQUENCE [LARGE SCALE GENOMIC DNA]</scope>
    <source>
        <strain evidence="7 8">NBRC 110975</strain>
    </source>
</reference>
<dbReference type="Gene3D" id="2.130.10.10">
    <property type="entry name" value="YVTN repeat-like/Quinoprotein amine dehydrogenase"/>
    <property type="match status" value="2"/>
</dbReference>
<evidence type="ECO:0000256" key="1">
    <source>
        <dbReference type="ARBA" id="ARBA00007381"/>
    </source>
</evidence>
<dbReference type="PANTHER" id="PTHR19375">
    <property type="entry name" value="HEAT SHOCK PROTEIN 70KDA"/>
    <property type="match status" value="1"/>
</dbReference>
<evidence type="ECO:0000313" key="8">
    <source>
        <dbReference type="Proteomes" id="UP001519654"/>
    </source>
</evidence>
<dbReference type="Pfam" id="PF13360">
    <property type="entry name" value="PQQ_2"/>
    <property type="match status" value="1"/>
</dbReference>
<dbReference type="InterPro" id="IPR002372">
    <property type="entry name" value="PQQ_rpt_dom"/>
</dbReference>
<keyword evidence="4" id="KW-0346">Stress response</keyword>
<dbReference type="InterPro" id="IPR015943">
    <property type="entry name" value="WD40/YVTN_repeat-like_dom_sf"/>
</dbReference>
<keyword evidence="8" id="KW-1185">Reference proteome</keyword>
<keyword evidence="3" id="KW-0067">ATP-binding</keyword>
<comment type="similarity">
    <text evidence="1">Belongs to the heat shock protein 70 family.</text>
</comment>
<dbReference type="PROSITE" id="PS01036">
    <property type="entry name" value="HSP70_3"/>
    <property type="match status" value="1"/>
</dbReference>
<dbReference type="InterPro" id="IPR043129">
    <property type="entry name" value="ATPase_NBD"/>
</dbReference>
<protein>
    <submittedName>
        <fullName evidence="7">Hsp70 family protein</fullName>
    </submittedName>
</protein>
<dbReference type="InterPro" id="IPR018181">
    <property type="entry name" value="Heat_shock_70_CS"/>
</dbReference>
<comment type="caution">
    <text evidence="7">The sequence shown here is derived from an EMBL/GenBank/DDBJ whole genome shotgun (WGS) entry which is preliminary data.</text>
</comment>
<evidence type="ECO:0000256" key="4">
    <source>
        <dbReference type="ARBA" id="ARBA00023016"/>
    </source>
</evidence>
<gene>
    <name evidence="7" type="ORF">KOI35_27015</name>
</gene>
<evidence type="ECO:0000256" key="2">
    <source>
        <dbReference type="ARBA" id="ARBA00022741"/>
    </source>
</evidence>
<dbReference type="SUPFAM" id="SSF51230">
    <property type="entry name" value="Single hybrid motif"/>
    <property type="match status" value="1"/>
</dbReference>
<dbReference type="SUPFAM" id="SSF53067">
    <property type="entry name" value="Actin-like ATPase domain"/>
    <property type="match status" value="2"/>
</dbReference>
<dbReference type="Proteomes" id="UP001519654">
    <property type="component" value="Unassembled WGS sequence"/>
</dbReference>
<accession>A0ABS5YUN3</accession>
<dbReference type="InterPro" id="IPR013126">
    <property type="entry name" value="Hsp_70_fam"/>
</dbReference>
<dbReference type="Gene3D" id="3.30.420.40">
    <property type="match status" value="2"/>
</dbReference>
<proteinExistence type="inferred from homology"/>
<keyword evidence="5" id="KW-0143">Chaperone</keyword>
<name>A0ABS5YUN3_9ACTN</name>
<sequence>MADEAVLVVDFGTSGSAGVLVAGDRTQPLREPSSGLFVWPSSVLADGEELLVGTLPDRKRLIRPGDYQNEIKRLLGRSDVTIGGRTLSPADLFGAVLRAFRDEAQRIHGRPIEQLLLTVPAAYHPGDPRRELMIGVAQGLGFGTVELLYEPVAAAGSAPAGEAFAPGDLVLVYDFGGGTFDAALVRVGADGHDVLRHAALDHLGGLDLDEVVYQHLAGLGGDELTRLLAATDRLGGKARIELAERARRMKEQLSDVSVAEDILGLLDLELRLDRDTFDKLAEPLVAQTVECCERLVAGDQPAWVLMVGGSSRVPLVASMMAARFGRVRASRDPELAVVTGAAAWAARGVSRVCPPQPQGPEEKPLRWAIPQGLGTLTRWLRSEGESYRPGDALAQVRLADGPVYQLTADEPGVVLTRHAEPGDLVAAGDWLVTVAPTFRPWETTVGSGVEVWSAADYVVVAGDGMLRGLAPSVGTQRWIRPVGGERSDCTRAGDVAVVCEPGGLRGIALTTGQDRWFQPYARKAGRLMPEPVFRDDNDIFRIDPATGEEIWRRSFTEAPRFQARVPASGTFVVTEQHQVHMVDLETGEVTGTWTGPRTYRELWNVQVIGSIVYGRFGYKRNVALNGRTGWPVWVRREATALTFSAYTVYPRHYVLAGVNPATGDVWQYYRSNSYQSVVRISDDAENVYLREGNELIAVNIADGRPRWRRAMPGNRPDGTATAVWLWPRGLDDLLAIDRATGQVAWVSAHRLVQELPGGVLATSSGHLEWLDPLTGAVHWSVEMTGETVKLLYHDDETIAVGADSGVFLMEAGTGAIRHRLPAGEHAYYAGRAGDAELVHIDSTLYAVAGSSSRSTAT</sequence>
<keyword evidence="2" id="KW-0547">Nucleotide-binding</keyword>
<dbReference type="Gene3D" id="2.40.50.100">
    <property type="match status" value="1"/>
</dbReference>
<dbReference type="InterPro" id="IPR011047">
    <property type="entry name" value="Quinoprotein_ADH-like_sf"/>
</dbReference>
<dbReference type="InterPro" id="IPR011053">
    <property type="entry name" value="Single_hybrid_motif"/>
</dbReference>
<dbReference type="Pfam" id="PF00012">
    <property type="entry name" value="HSP70"/>
    <property type="match status" value="1"/>
</dbReference>
<organism evidence="7 8">
    <name type="scientific">Paractinoplanes bogorensis</name>
    <dbReference type="NCBI Taxonomy" id="1610840"/>
    <lineage>
        <taxon>Bacteria</taxon>
        <taxon>Bacillati</taxon>
        <taxon>Actinomycetota</taxon>
        <taxon>Actinomycetes</taxon>
        <taxon>Micromonosporales</taxon>
        <taxon>Micromonosporaceae</taxon>
        <taxon>Paractinoplanes</taxon>
    </lineage>
</organism>
<dbReference type="RefSeq" id="WP_215791416.1">
    <property type="nucleotide sequence ID" value="NZ_JAHKKG010000008.1"/>
</dbReference>
<feature type="domain" description="Pyrrolo-quinoline quinone repeat" evidence="6">
    <location>
        <begin position="536"/>
        <end position="745"/>
    </location>
</feature>
<evidence type="ECO:0000256" key="5">
    <source>
        <dbReference type="ARBA" id="ARBA00023186"/>
    </source>
</evidence>
<dbReference type="SUPFAM" id="SSF50998">
    <property type="entry name" value="Quinoprotein alcohol dehydrogenase-like"/>
    <property type="match status" value="2"/>
</dbReference>
<evidence type="ECO:0000256" key="3">
    <source>
        <dbReference type="ARBA" id="ARBA00022840"/>
    </source>
</evidence>
<dbReference type="PRINTS" id="PR00301">
    <property type="entry name" value="HEATSHOCK70"/>
</dbReference>
<dbReference type="EMBL" id="JAHKKG010000008">
    <property type="protein sequence ID" value="MBU2667164.1"/>
    <property type="molecule type" value="Genomic_DNA"/>
</dbReference>